<evidence type="ECO:0000313" key="2">
    <source>
        <dbReference type="EMBL" id="GAV02222.1"/>
    </source>
</evidence>
<name>A0A1D1VKS7_RAMVA</name>
<comment type="caution">
    <text evidence="2">The sequence shown here is derived from an EMBL/GenBank/DDBJ whole genome shotgun (WGS) entry which is preliminary data.</text>
</comment>
<dbReference type="Proteomes" id="UP000186922">
    <property type="component" value="Unassembled WGS sequence"/>
</dbReference>
<organism evidence="2 3">
    <name type="scientific">Ramazzottius varieornatus</name>
    <name type="common">Water bear</name>
    <name type="synonym">Tardigrade</name>
    <dbReference type="NCBI Taxonomy" id="947166"/>
    <lineage>
        <taxon>Eukaryota</taxon>
        <taxon>Metazoa</taxon>
        <taxon>Ecdysozoa</taxon>
        <taxon>Tardigrada</taxon>
        <taxon>Eutardigrada</taxon>
        <taxon>Parachela</taxon>
        <taxon>Hypsibioidea</taxon>
        <taxon>Ramazzottiidae</taxon>
        <taxon>Ramazzottius</taxon>
    </lineage>
</organism>
<dbReference type="AlphaFoldDB" id="A0A1D1VKS7"/>
<proteinExistence type="predicted"/>
<protein>
    <submittedName>
        <fullName evidence="2">Uncharacterized protein</fullName>
    </submittedName>
</protein>
<reference evidence="2 3" key="1">
    <citation type="journal article" date="2016" name="Nat. Commun.">
        <title>Extremotolerant tardigrade genome and improved radiotolerance of human cultured cells by tardigrade-unique protein.</title>
        <authorList>
            <person name="Hashimoto T."/>
            <person name="Horikawa D.D."/>
            <person name="Saito Y."/>
            <person name="Kuwahara H."/>
            <person name="Kozuka-Hata H."/>
            <person name="Shin-I T."/>
            <person name="Minakuchi Y."/>
            <person name="Ohishi K."/>
            <person name="Motoyama A."/>
            <person name="Aizu T."/>
            <person name="Enomoto A."/>
            <person name="Kondo K."/>
            <person name="Tanaka S."/>
            <person name="Hara Y."/>
            <person name="Koshikawa S."/>
            <person name="Sagara H."/>
            <person name="Miura T."/>
            <person name="Yokobori S."/>
            <person name="Miyagawa K."/>
            <person name="Suzuki Y."/>
            <person name="Kubo T."/>
            <person name="Oyama M."/>
            <person name="Kohara Y."/>
            <person name="Fujiyama A."/>
            <person name="Arakawa K."/>
            <person name="Katayama T."/>
            <person name="Toyoda A."/>
            <person name="Kunieda T."/>
        </authorList>
    </citation>
    <scope>NUCLEOTIDE SEQUENCE [LARGE SCALE GENOMIC DNA]</scope>
    <source>
        <strain evidence="2 3">YOKOZUNA-1</strain>
    </source>
</reference>
<feature type="region of interest" description="Disordered" evidence="1">
    <location>
        <begin position="112"/>
        <end position="132"/>
    </location>
</feature>
<evidence type="ECO:0000313" key="3">
    <source>
        <dbReference type="Proteomes" id="UP000186922"/>
    </source>
</evidence>
<gene>
    <name evidence="2" type="primary">RvY_12816-1</name>
    <name evidence="2" type="synonym">RvY_12816.1</name>
    <name evidence="2" type="ORF">RvY_12816</name>
</gene>
<evidence type="ECO:0000256" key="1">
    <source>
        <dbReference type="SAM" id="MobiDB-lite"/>
    </source>
</evidence>
<sequence length="196" mass="21571">MHVIWAVGQDLYNPPSAKDPPIDPMGTKMAAKPSNPDLIQARKFNRVEVEDWEKLPEDMQTDSSDVGSSLEARQGQCHRSCSKRCVAQEGQLTRCRTTCTKRCLVGDEDTDEDVANTTTRSSAFRSTTVPSVPDHTTTATFNTTTTVDTAIEATTIPSTLGSVVPTKTRRNRITNRNKKLSPDGEVVWLAIFQETG</sequence>
<keyword evidence="3" id="KW-1185">Reference proteome</keyword>
<feature type="compositionally biased region" description="Low complexity" evidence="1">
    <location>
        <begin position="117"/>
        <end position="128"/>
    </location>
</feature>
<dbReference type="EMBL" id="BDGG01000008">
    <property type="protein sequence ID" value="GAV02222.1"/>
    <property type="molecule type" value="Genomic_DNA"/>
</dbReference>
<accession>A0A1D1VKS7</accession>